<evidence type="ECO:0000256" key="9">
    <source>
        <dbReference type="ARBA" id="ARBA00036320"/>
    </source>
</evidence>
<dbReference type="GO" id="GO:0004252">
    <property type="term" value="F:serine-type endopeptidase activity"/>
    <property type="evidence" value="ECO:0007669"/>
    <property type="project" value="UniProtKB-EC"/>
</dbReference>
<gene>
    <name evidence="13" type="primary">Dmoj\GI25702</name>
    <name evidence="13" type="ORF">Dmoj_GI25702</name>
</gene>
<dbReference type="FunFam" id="2.40.10.10:FF:000068">
    <property type="entry name" value="transmembrane protease serine 2"/>
    <property type="match status" value="1"/>
</dbReference>
<evidence type="ECO:0000313" key="13">
    <source>
        <dbReference type="EMBL" id="KRG07660.1"/>
    </source>
</evidence>
<evidence type="ECO:0000259" key="12">
    <source>
        <dbReference type="PROSITE" id="PS50240"/>
    </source>
</evidence>
<evidence type="ECO:0000256" key="1">
    <source>
        <dbReference type="ARBA" id="ARBA00004239"/>
    </source>
</evidence>
<feature type="domain" description="Peptidase S1" evidence="12">
    <location>
        <begin position="31"/>
        <end position="257"/>
    </location>
</feature>
<dbReference type="SMR" id="A0A0Q9XGR1"/>
<dbReference type="PANTHER" id="PTHR24276">
    <property type="entry name" value="POLYSERASE-RELATED"/>
    <property type="match status" value="1"/>
</dbReference>
<feature type="chain" id="PRO_5006387916" description="trypsin" evidence="11">
    <location>
        <begin position="23"/>
        <end position="285"/>
    </location>
</feature>
<dbReference type="PROSITE" id="PS50240">
    <property type="entry name" value="TRYPSIN_DOM"/>
    <property type="match status" value="1"/>
</dbReference>
<evidence type="ECO:0000256" key="7">
    <source>
        <dbReference type="ARBA" id="ARBA00023145"/>
    </source>
</evidence>
<evidence type="ECO:0000256" key="8">
    <source>
        <dbReference type="ARBA" id="ARBA00023157"/>
    </source>
</evidence>
<dbReference type="Pfam" id="PF00089">
    <property type="entry name" value="Trypsin"/>
    <property type="match status" value="1"/>
</dbReference>
<dbReference type="InParanoid" id="A0A0Q9XGR1"/>
<organism evidence="13 14">
    <name type="scientific">Drosophila mojavensis</name>
    <name type="common">Fruit fly</name>
    <dbReference type="NCBI Taxonomy" id="7230"/>
    <lineage>
        <taxon>Eukaryota</taxon>
        <taxon>Metazoa</taxon>
        <taxon>Ecdysozoa</taxon>
        <taxon>Arthropoda</taxon>
        <taxon>Hexapoda</taxon>
        <taxon>Insecta</taxon>
        <taxon>Pterygota</taxon>
        <taxon>Neoptera</taxon>
        <taxon>Endopterygota</taxon>
        <taxon>Diptera</taxon>
        <taxon>Brachycera</taxon>
        <taxon>Muscomorpha</taxon>
        <taxon>Ephydroidea</taxon>
        <taxon>Drosophilidae</taxon>
        <taxon>Drosophila</taxon>
    </lineage>
</organism>
<keyword evidence="6" id="KW-0720">Serine protease</keyword>
<keyword evidence="7" id="KW-0865">Zymogen</keyword>
<evidence type="ECO:0000256" key="6">
    <source>
        <dbReference type="ARBA" id="ARBA00022825"/>
    </source>
</evidence>
<dbReference type="KEGG" id="dmo:Dmoj_GI25702"/>
<dbReference type="SUPFAM" id="SSF50494">
    <property type="entry name" value="Trypsin-like serine proteases"/>
    <property type="match status" value="1"/>
</dbReference>
<dbReference type="AlphaFoldDB" id="A0A0Q9XGR1"/>
<dbReference type="Gene3D" id="2.40.10.10">
    <property type="entry name" value="Trypsin-like serine proteases"/>
    <property type="match status" value="1"/>
</dbReference>
<dbReference type="GO" id="GO:0006508">
    <property type="term" value="P:proteolysis"/>
    <property type="evidence" value="ECO:0007669"/>
    <property type="project" value="UniProtKB-KW"/>
</dbReference>
<reference evidence="13 14" key="1">
    <citation type="journal article" date="2007" name="Nature">
        <title>Evolution of genes and genomes on the Drosophila phylogeny.</title>
        <authorList>
            <consortium name="Drosophila 12 Genomes Consortium"/>
            <person name="Clark A.G."/>
            <person name="Eisen M.B."/>
            <person name="Smith D.R."/>
            <person name="Bergman C.M."/>
            <person name="Oliver B."/>
            <person name="Markow T.A."/>
            <person name="Kaufman T.C."/>
            <person name="Kellis M."/>
            <person name="Gelbart W."/>
            <person name="Iyer V.N."/>
            <person name="Pollard D.A."/>
            <person name="Sackton T.B."/>
            <person name="Larracuente A.M."/>
            <person name="Singh N.D."/>
            <person name="Abad J.P."/>
            <person name="Abt D.N."/>
            <person name="Adryan B."/>
            <person name="Aguade M."/>
            <person name="Akashi H."/>
            <person name="Anderson W.W."/>
            <person name="Aquadro C.F."/>
            <person name="Ardell D.H."/>
            <person name="Arguello R."/>
            <person name="Artieri C.G."/>
            <person name="Barbash D.A."/>
            <person name="Barker D."/>
            <person name="Barsanti P."/>
            <person name="Batterham P."/>
            <person name="Batzoglou S."/>
            <person name="Begun D."/>
            <person name="Bhutkar A."/>
            <person name="Blanco E."/>
            <person name="Bosak S.A."/>
            <person name="Bradley R.K."/>
            <person name="Brand A.D."/>
            <person name="Brent M.R."/>
            <person name="Brooks A.N."/>
            <person name="Brown R.H."/>
            <person name="Butlin R.K."/>
            <person name="Caggese C."/>
            <person name="Calvi B.R."/>
            <person name="Bernardo de Carvalho A."/>
            <person name="Caspi A."/>
            <person name="Castrezana S."/>
            <person name="Celniker S.E."/>
            <person name="Chang J.L."/>
            <person name="Chapple C."/>
            <person name="Chatterji S."/>
            <person name="Chinwalla A."/>
            <person name="Civetta A."/>
            <person name="Clifton S.W."/>
            <person name="Comeron J.M."/>
            <person name="Costello J.C."/>
            <person name="Coyne J.A."/>
            <person name="Daub J."/>
            <person name="David R.G."/>
            <person name="Delcher A.L."/>
            <person name="Delehaunty K."/>
            <person name="Do C.B."/>
            <person name="Ebling H."/>
            <person name="Edwards K."/>
            <person name="Eickbush T."/>
            <person name="Evans J.D."/>
            <person name="Filipski A."/>
            <person name="Findeiss S."/>
            <person name="Freyhult E."/>
            <person name="Fulton L."/>
            <person name="Fulton R."/>
            <person name="Garcia A.C."/>
            <person name="Gardiner A."/>
            <person name="Garfield D.A."/>
            <person name="Garvin B.E."/>
            <person name="Gibson G."/>
            <person name="Gilbert D."/>
            <person name="Gnerre S."/>
            <person name="Godfrey J."/>
            <person name="Good R."/>
            <person name="Gotea V."/>
            <person name="Gravely B."/>
            <person name="Greenberg A.J."/>
            <person name="Griffiths-Jones S."/>
            <person name="Gross S."/>
            <person name="Guigo R."/>
            <person name="Gustafson E.A."/>
            <person name="Haerty W."/>
            <person name="Hahn M.W."/>
            <person name="Halligan D.L."/>
            <person name="Halpern A.L."/>
            <person name="Halter G.M."/>
            <person name="Han M.V."/>
            <person name="Heger A."/>
            <person name="Hillier L."/>
            <person name="Hinrichs A.S."/>
            <person name="Holmes I."/>
            <person name="Hoskins R.A."/>
            <person name="Hubisz M.J."/>
            <person name="Hultmark D."/>
            <person name="Huntley M.A."/>
            <person name="Jaffe D.B."/>
            <person name="Jagadeeshan S."/>
            <person name="Jeck W.R."/>
            <person name="Johnson J."/>
            <person name="Jones C.D."/>
            <person name="Jordan W.C."/>
            <person name="Karpen G.H."/>
            <person name="Kataoka E."/>
            <person name="Keightley P.D."/>
            <person name="Kheradpour P."/>
            <person name="Kirkness E.F."/>
            <person name="Koerich L.B."/>
            <person name="Kristiansen K."/>
            <person name="Kudrna D."/>
            <person name="Kulathinal R.J."/>
            <person name="Kumar S."/>
            <person name="Kwok R."/>
            <person name="Lander E."/>
            <person name="Langley C.H."/>
            <person name="Lapoint R."/>
            <person name="Lazzaro B.P."/>
            <person name="Lee S.J."/>
            <person name="Levesque L."/>
            <person name="Li R."/>
            <person name="Lin C.F."/>
            <person name="Lin M.F."/>
            <person name="Lindblad-Toh K."/>
            <person name="Llopart A."/>
            <person name="Long M."/>
            <person name="Low L."/>
            <person name="Lozovsky E."/>
            <person name="Lu J."/>
            <person name="Luo M."/>
            <person name="Machado C.A."/>
            <person name="Makalowski W."/>
            <person name="Marzo M."/>
            <person name="Matsuda M."/>
            <person name="Matzkin L."/>
            <person name="McAllister B."/>
            <person name="McBride C.S."/>
            <person name="McKernan B."/>
            <person name="McKernan K."/>
            <person name="Mendez-Lago M."/>
            <person name="Minx P."/>
            <person name="Mollenhauer M.U."/>
            <person name="Montooth K."/>
            <person name="Mount S.M."/>
            <person name="Mu X."/>
            <person name="Myers E."/>
            <person name="Negre B."/>
            <person name="Newfeld S."/>
            <person name="Nielsen R."/>
            <person name="Noor M.A."/>
            <person name="O'Grady P."/>
            <person name="Pachter L."/>
            <person name="Papaceit M."/>
            <person name="Parisi M.J."/>
            <person name="Parisi M."/>
            <person name="Parts L."/>
            <person name="Pedersen J.S."/>
            <person name="Pesole G."/>
            <person name="Phillippy A.M."/>
            <person name="Ponting C.P."/>
            <person name="Pop M."/>
            <person name="Porcelli D."/>
            <person name="Powell J.R."/>
            <person name="Prohaska S."/>
            <person name="Pruitt K."/>
            <person name="Puig M."/>
            <person name="Quesneville H."/>
            <person name="Ram K.R."/>
            <person name="Rand D."/>
            <person name="Rasmussen M.D."/>
            <person name="Reed L.K."/>
            <person name="Reenan R."/>
            <person name="Reily A."/>
            <person name="Remington K.A."/>
            <person name="Rieger T.T."/>
            <person name="Ritchie M.G."/>
            <person name="Robin C."/>
            <person name="Rogers Y.H."/>
            <person name="Rohde C."/>
            <person name="Rozas J."/>
            <person name="Rubenfield M.J."/>
            <person name="Ruiz A."/>
            <person name="Russo S."/>
            <person name="Salzberg S.L."/>
            <person name="Sanchez-Gracia A."/>
            <person name="Saranga D.J."/>
            <person name="Sato H."/>
            <person name="Schaeffer S.W."/>
            <person name="Schatz M.C."/>
            <person name="Schlenke T."/>
            <person name="Schwartz R."/>
            <person name="Segarra C."/>
            <person name="Singh R.S."/>
            <person name="Sirot L."/>
            <person name="Sirota M."/>
            <person name="Sisneros N.B."/>
            <person name="Smith C.D."/>
            <person name="Smith T.F."/>
            <person name="Spieth J."/>
            <person name="Stage D.E."/>
            <person name="Stark A."/>
            <person name="Stephan W."/>
            <person name="Strausberg R.L."/>
            <person name="Strempel S."/>
            <person name="Sturgill D."/>
            <person name="Sutton G."/>
            <person name="Sutton G.G."/>
            <person name="Tao W."/>
            <person name="Teichmann S."/>
            <person name="Tobari Y.N."/>
            <person name="Tomimura Y."/>
            <person name="Tsolas J.M."/>
            <person name="Valente V.L."/>
            <person name="Venter E."/>
            <person name="Venter J.C."/>
            <person name="Vicario S."/>
            <person name="Vieira F.G."/>
            <person name="Vilella A.J."/>
            <person name="Villasante A."/>
            <person name="Walenz B."/>
            <person name="Wang J."/>
            <person name="Wasserman M."/>
            <person name="Watts T."/>
            <person name="Wilson D."/>
            <person name="Wilson R.K."/>
            <person name="Wing R.A."/>
            <person name="Wolfner M.F."/>
            <person name="Wong A."/>
            <person name="Wong G.K."/>
            <person name="Wu C.I."/>
            <person name="Wu G."/>
            <person name="Yamamoto D."/>
            <person name="Yang H.P."/>
            <person name="Yang S.P."/>
            <person name="Yorke J.A."/>
            <person name="Yoshida K."/>
            <person name="Zdobnov E."/>
            <person name="Zhang P."/>
            <person name="Zhang Y."/>
            <person name="Zimin A.V."/>
            <person name="Baldwin J."/>
            <person name="Abdouelleil A."/>
            <person name="Abdulkadir J."/>
            <person name="Abebe A."/>
            <person name="Abera B."/>
            <person name="Abreu J."/>
            <person name="Acer S.C."/>
            <person name="Aftuck L."/>
            <person name="Alexander A."/>
            <person name="An P."/>
            <person name="Anderson E."/>
            <person name="Anderson S."/>
            <person name="Arachi H."/>
            <person name="Azer M."/>
            <person name="Bachantsang P."/>
            <person name="Barry A."/>
            <person name="Bayul T."/>
            <person name="Berlin A."/>
            <person name="Bessette D."/>
            <person name="Bloom T."/>
            <person name="Blye J."/>
            <person name="Boguslavskiy L."/>
            <person name="Bonnet C."/>
            <person name="Boukhgalter B."/>
            <person name="Bourzgui I."/>
            <person name="Brown A."/>
            <person name="Cahill P."/>
            <person name="Channer S."/>
            <person name="Cheshatsang Y."/>
            <person name="Chuda L."/>
            <person name="Citroen M."/>
            <person name="Collymore A."/>
            <person name="Cooke P."/>
            <person name="Costello M."/>
            <person name="D'Aco K."/>
            <person name="Daza R."/>
            <person name="De Haan G."/>
            <person name="DeGray S."/>
            <person name="DeMaso C."/>
            <person name="Dhargay N."/>
            <person name="Dooley K."/>
            <person name="Dooley E."/>
            <person name="Doricent M."/>
            <person name="Dorje P."/>
            <person name="Dorjee K."/>
            <person name="Dupes A."/>
            <person name="Elong R."/>
            <person name="Falk J."/>
            <person name="Farina A."/>
            <person name="Faro S."/>
            <person name="Ferguson D."/>
            <person name="Fisher S."/>
            <person name="Foley C.D."/>
            <person name="Franke A."/>
            <person name="Friedrich D."/>
            <person name="Gadbois L."/>
            <person name="Gearin G."/>
            <person name="Gearin C.R."/>
            <person name="Giannoukos G."/>
            <person name="Goode T."/>
            <person name="Graham J."/>
            <person name="Grandbois E."/>
            <person name="Grewal S."/>
            <person name="Gyaltsen K."/>
            <person name="Hafez N."/>
            <person name="Hagos B."/>
            <person name="Hall J."/>
            <person name="Henson C."/>
            <person name="Hollinger A."/>
            <person name="Honan T."/>
            <person name="Huard M.D."/>
            <person name="Hughes L."/>
            <person name="Hurhula B."/>
            <person name="Husby M.E."/>
            <person name="Kamat A."/>
            <person name="Kanga B."/>
            <person name="Kashin S."/>
            <person name="Khazanovich D."/>
            <person name="Kisner P."/>
            <person name="Lance K."/>
            <person name="Lara M."/>
            <person name="Lee W."/>
            <person name="Lennon N."/>
            <person name="Letendre F."/>
            <person name="LeVine R."/>
            <person name="Lipovsky A."/>
            <person name="Liu X."/>
            <person name="Liu J."/>
            <person name="Liu S."/>
            <person name="Lokyitsang T."/>
            <person name="Lokyitsang Y."/>
            <person name="Lubonja R."/>
            <person name="Lui A."/>
            <person name="MacDonald P."/>
            <person name="Magnisalis V."/>
            <person name="Maru K."/>
            <person name="Matthews C."/>
            <person name="McCusker W."/>
            <person name="McDonough S."/>
            <person name="Mehta T."/>
            <person name="Meldrim J."/>
            <person name="Meneus L."/>
            <person name="Mihai O."/>
            <person name="Mihalev A."/>
            <person name="Mihova T."/>
            <person name="Mittelman R."/>
            <person name="Mlenga V."/>
            <person name="Montmayeur A."/>
            <person name="Mulrain L."/>
            <person name="Navidi A."/>
            <person name="Naylor J."/>
            <person name="Negash T."/>
            <person name="Nguyen T."/>
            <person name="Nguyen N."/>
            <person name="Nicol R."/>
            <person name="Norbu C."/>
            <person name="Norbu N."/>
            <person name="Novod N."/>
            <person name="O'Neill B."/>
            <person name="Osman S."/>
            <person name="Markiewicz E."/>
            <person name="Oyono O.L."/>
            <person name="Patti C."/>
            <person name="Phunkhang P."/>
            <person name="Pierre F."/>
            <person name="Priest M."/>
            <person name="Raghuraman S."/>
            <person name="Rege F."/>
            <person name="Reyes R."/>
            <person name="Rise C."/>
            <person name="Rogov P."/>
            <person name="Ross K."/>
            <person name="Ryan E."/>
            <person name="Settipalli S."/>
            <person name="Shea T."/>
            <person name="Sherpa N."/>
            <person name="Shi L."/>
            <person name="Shih D."/>
            <person name="Sparrow T."/>
            <person name="Spaulding J."/>
            <person name="Stalker J."/>
            <person name="Stange-Thomann N."/>
            <person name="Stavropoulos S."/>
            <person name="Stone C."/>
            <person name="Strader C."/>
            <person name="Tesfaye S."/>
            <person name="Thomson T."/>
            <person name="Thoulutsang Y."/>
            <person name="Thoulutsang D."/>
            <person name="Topham K."/>
            <person name="Topping I."/>
            <person name="Tsamla T."/>
            <person name="Vassiliev H."/>
            <person name="Vo A."/>
            <person name="Wangchuk T."/>
            <person name="Wangdi T."/>
            <person name="Weiand M."/>
            <person name="Wilkinson J."/>
            <person name="Wilson A."/>
            <person name="Yadav S."/>
            <person name="Young G."/>
            <person name="Yu Q."/>
            <person name="Zembek L."/>
            <person name="Zhong D."/>
            <person name="Zimmer A."/>
            <person name="Zwirko Z."/>
            <person name="Jaffe D.B."/>
            <person name="Alvarez P."/>
            <person name="Brockman W."/>
            <person name="Butler J."/>
            <person name="Chin C."/>
            <person name="Gnerre S."/>
            <person name="Grabherr M."/>
            <person name="Kleber M."/>
            <person name="Mauceli E."/>
            <person name="MacCallum I."/>
        </authorList>
    </citation>
    <scope>NUCLEOTIDE SEQUENCE [LARGE SCALE GENOMIC DNA]</scope>
    <source>
        <strain evidence="14">Tucson 15081-1352.22</strain>
    </source>
</reference>
<dbReference type="InterPro" id="IPR001314">
    <property type="entry name" value="Peptidase_S1A"/>
</dbReference>
<keyword evidence="4 11" id="KW-0732">Signal</keyword>
<dbReference type="GO" id="GO:0005576">
    <property type="term" value="C:extracellular region"/>
    <property type="evidence" value="ECO:0007669"/>
    <property type="project" value="UniProtKB-SubCell"/>
</dbReference>
<sequence length="285" mass="31934">MSLMLILMIHIVLFYPLTSANAASDNVTFKIINGFSCNIKETPYQVSLRYAYRERKRWGSGHYCGGTIVSNRAIITAAHCLRGRRHKKEVVVVVGNTFLDDRSATTKELEILSWRVHQKYTKPLNDIALIFTVEHIQPISGAIEILPLNTREVDVGTRCLVSGWGQANHFVPDRTNDLRAQWIQIVSPKICRKLYRIPKVICAGDESTTGPSFGDSGGPLRCEDKLSGIVSVGRLEGGPTAYTSIRDLYPWIRRELSSFNGAPPMRPSCIQRQVVLAITIYMVTK</sequence>
<dbReference type="PANTHER" id="PTHR24276:SF91">
    <property type="entry name" value="AT26814P-RELATED"/>
    <property type="match status" value="1"/>
</dbReference>
<evidence type="ECO:0000256" key="2">
    <source>
        <dbReference type="ARBA" id="ARBA00007664"/>
    </source>
</evidence>
<dbReference type="InterPro" id="IPR009003">
    <property type="entry name" value="Peptidase_S1_PA"/>
</dbReference>
<dbReference type="InterPro" id="IPR001254">
    <property type="entry name" value="Trypsin_dom"/>
</dbReference>
<protein>
    <recommendedName>
        <fullName evidence="10">trypsin</fullName>
        <ecNumber evidence="10">3.4.21.4</ecNumber>
    </recommendedName>
</protein>
<dbReference type="OrthoDB" id="10059102at2759"/>
<dbReference type="CDD" id="cd00190">
    <property type="entry name" value="Tryp_SPc"/>
    <property type="match status" value="1"/>
</dbReference>
<comment type="catalytic activity">
    <reaction evidence="9">
        <text>Preferential cleavage: Arg-|-Xaa, Lys-|-Xaa.</text>
        <dbReference type="EC" id="3.4.21.4"/>
    </reaction>
</comment>
<evidence type="ECO:0000313" key="14">
    <source>
        <dbReference type="Proteomes" id="UP000009192"/>
    </source>
</evidence>
<comment type="similarity">
    <text evidence="2">Belongs to the peptidase S1 family.</text>
</comment>
<evidence type="ECO:0000256" key="11">
    <source>
        <dbReference type="SAM" id="SignalP"/>
    </source>
</evidence>
<dbReference type="PRINTS" id="PR00722">
    <property type="entry name" value="CHYMOTRYPSIN"/>
</dbReference>
<accession>A0A0Q9XGR1</accession>
<evidence type="ECO:0000256" key="10">
    <source>
        <dbReference type="ARBA" id="ARBA00038868"/>
    </source>
</evidence>
<evidence type="ECO:0000256" key="3">
    <source>
        <dbReference type="ARBA" id="ARBA00022670"/>
    </source>
</evidence>
<dbReference type="PROSITE" id="PS00134">
    <property type="entry name" value="TRYPSIN_HIS"/>
    <property type="match status" value="1"/>
</dbReference>
<comment type="subcellular location">
    <subcellularLocation>
        <location evidence="1">Secreted</location>
        <location evidence="1">Extracellular space</location>
    </subcellularLocation>
</comment>
<dbReference type="InterPro" id="IPR050430">
    <property type="entry name" value="Peptidase_S1"/>
</dbReference>
<dbReference type="EC" id="3.4.21.4" evidence="10"/>
<evidence type="ECO:0000256" key="4">
    <source>
        <dbReference type="ARBA" id="ARBA00022729"/>
    </source>
</evidence>
<dbReference type="InterPro" id="IPR043504">
    <property type="entry name" value="Peptidase_S1_PA_chymotrypsin"/>
</dbReference>
<dbReference type="Proteomes" id="UP000009192">
    <property type="component" value="Unassembled WGS sequence"/>
</dbReference>
<feature type="signal peptide" evidence="11">
    <location>
        <begin position="1"/>
        <end position="22"/>
    </location>
</feature>
<keyword evidence="8" id="KW-1015">Disulfide bond</keyword>
<dbReference type="EMBL" id="CH933816">
    <property type="protein sequence ID" value="KRG07660.1"/>
    <property type="molecule type" value="Genomic_DNA"/>
</dbReference>
<proteinExistence type="inferred from homology"/>
<dbReference type="SMART" id="SM00020">
    <property type="entry name" value="Tryp_SPc"/>
    <property type="match status" value="1"/>
</dbReference>
<keyword evidence="5" id="KW-0378">Hydrolase</keyword>
<name>A0A0Q9XGR1_DROMO</name>
<keyword evidence="14" id="KW-1185">Reference proteome</keyword>
<evidence type="ECO:0000256" key="5">
    <source>
        <dbReference type="ARBA" id="ARBA00022801"/>
    </source>
</evidence>
<keyword evidence="3" id="KW-0645">Protease</keyword>
<dbReference type="InterPro" id="IPR018114">
    <property type="entry name" value="TRYPSIN_HIS"/>
</dbReference>